<accession>A0A1I2HHB3</accession>
<evidence type="ECO:0000313" key="2">
    <source>
        <dbReference type="Proteomes" id="UP000198855"/>
    </source>
</evidence>
<protein>
    <submittedName>
        <fullName evidence="1">Uncharacterized protein</fullName>
    </submittedName>
</protein>
<sequence>MIVLQTAQNYGGDESLNRQIVNGYFGGFGRCVQLCKL</sequence>
<dbReference type="STRING" id="1045775.SAMN05216378_5803"/>
<dbReference type="EMBL" id="FOMT01000007">
    <property type="protein sequence ID" value="SFF28813.1"/>
    <property type="molecule type" value="Genomic_DNA"/>
</dbReference>
<reference evidence="2" key="1">
    <citation type="submission" date="2016-10" db="EMBL/GenBank/DDBJ databases">
        <authorList>
            <person name="Varghese N."/>
            <person name="Submissions S."/>
        </authorList>
    </citation>
    <scope>NUCLEOTIDE SEQUENCE [LARGE SCALE GENOMIC DNA]</scope>
    <source>
        <strain evidence="2">CGMCC 1.10784</strain>
    </source>
</reference>
<keyword evidence="2" id="KW-1185">Reference proteome</keyword>
<dbReference type="Proteomes" id="UP000198855">
    <property type="component" value="Unassembled WGS sequence"/>
</dbReference>
<dbReference type="AlphaFoldDB" id="A0A1I2HHB3"/>
<organism evidence="1 2">
    <name type="scientific">Paenibacillus catalpae</name>
    <dbReference type="NCBI Taxonomy" id="1045775"/>
    <lineage>
        <taxon>Bacteria</taxon>
        <taxon>Bacillati</taxon>
        <taxon>Bacillota</taxon>
        <taxon>Bacilli</taxon>
        <taxon>Bacillales</taxon>
        <taxon>Paenibacillaceae</taxon>
        <taxon>Paenibacillus</taxon>
    </lineage>
</organism>
<gene>
    <name evidence="1" type="ORF">SAMN05216378_5803</name>
</gene>
<proteinExistence type="predicted"/>
<evidence type="ECO:0000313" key="1">
    <source>
        <dbReference type="EMBL" id="SFF28813.1"/>
    </source>
</evidence>
<name>A0A1I2HHB3_9BACL</name>